<dbReference type="Proteomes" id="UP001152622">
    <property type="component" value="Chromosome 11"/>
</dbReference>
<accession>A0A9Q1EWK1</accession>
<evidence type="ECO:0000313" key="1">
    <source>
        <dbReference type="EMBL" id="KAJ8346458.1"/>
    </source>
</evidence>
<dbReference type="EMBL" id="JAINUF010000011">
    <property type="protein sequence ID" value="KAJ8346458.1"/>
    <property type="molecule type" value="Genomic_DNA"/>
</dbReference>
<dbReference type="Gene3D" id="3.30.70.270">
    <property type="match status" value="1"/>
</dbReference>
<evidence type="ECO:0000313" key="2">
    <source>
        <dbReference type="Proteomes" id="UP001152622"/>
    </source>
</evidence>
<keyword evidence="2" id="KW-1185">Reference proteome</keyword>
<comment type="caution">
    <text evidence="1">The sequence shown here is derived from an EMBL/GenBank/DDBJ whole genome shotgun (WGS) entry which is preliminary data.</text>
</comment>
<gene>
    <name evidence="1" type="ORF">SKAU_G00278590</name>
</gene>
<dbReference type="InterPro" id="IPR043128">
    <property type="entry name" value="Rev_trsase/Diguanyl_cyclase"/>
</dbReference>
<dbReference type="AlphaFoldDB" id="A0A9Q1EWK1"/>
<proteinExistence type="predicted"/>
<protein>
    <submittedName>
        <fullName evidence="1">Uncharacterized protein</fullName>
    </submittedName>
</protein>
<name>A0A9Q1EWK1_SYNKA</name>
<organism evidence="1 2">
    <name type="scientific">Synaphobranchus kaupii</name>
    <name type="common">Kaup's arrowtooth eel</name>
    <dbReference type="NCBI Taxonomy" id="118154"/>
    <lineage>
        <taxon>Eukaryota</taxon>
        <taxon>Metazoa</taxon>
        <taxon>Chordata</taxon>
        <taxon>Craniata</taxon>
        <taxon>Vertebrata</taxon>
        <taxon>Euteleostomi</taxon>
        <taxon>Actinopterygii</taxon>
        <taxon>Neopterygii</taxon>
        <taxon>Teleostei</taxon>
        <taxon>Anguilliformes</taxon>
        <taxon>Synaphobranchidae</taxon>
        <taxon>Synaphobranchus</taxon>
    </lineage>
</organism>
<reference evidence="1" key="1">
    <citation type="journal article" date="2023" name="Science">
        <title>Genome structures resolve the early diversification of teleost fishes.</title>
        <authorList>
            <person name="Parey E."/>
            <person name="Louis A."/>
            <person name="Montfort J."/>
            <person name="Bouchez O."/>
            <person name="Roques C."/>
            <person name="Iampietro C."/>
            <person name="Lluch J."/>
            <person name="Castinel A."/>
            <person name="Donnadieu C."/>
            <person name="Desvignes T."/>
            <person name="Floi Bucao C."/>
            <person name="Jouanno E."/>
            <person name="Wen M."/>
            <person name="Mejri S."/>
            <person name="Dirks R."/>
            <person name="Jansen H."/>
            <person name="Henkel C."/>
            <person name="Chen W.J."/>
            <person name="Zahm M."/>
            <person name="Cabau C."/>
            <person name="Klopp C."/>
            <person name="Thompson A.W."/>
            <person name="Robinson-Rechavi M."/>
            <person name="Braasch I."/>
            <person name="Lecointre G."/>
            <person name="Bobe J."/>
            <person name="Postlethwait J.H."/>
            <person name="Berthelot C."/>
            <person name="Roest Crollius H."/>
            <person name="Guiguen Y."/>
        </authorList>
    </citation>
    <scope>NUCLEOTIDE SEQUENCE</scope>
    <source>
        <strain evidence="1">WJC10195</strain>
    </source>
</reference>
<sequence length="105" mass="10808">MTTLLWPVSPPSASGGDVPVAVPVRSEAPAPEMPLLKAGDEISGHVIGPRGVGDGSGQDHGGLGVAFLGFARYYWCFIPAFARIAAPLQLLVGTTARGKKTQPVT</sequence>